<dbReference type="EC" id="2.4.-.-" evidence="2"/>
<name>A0ABY6Z2K4_9BACL</name>
<dbReference type="RefSeq" id="WP_268044229.1">
    <property type="nucleotide sequence ID" value="NZ_CP104064.1"/>
</dbReference>
<dbReference type="GO" id="GO:0016757">
    <property type="term" value="F:glycosyltransferase activity"/>
    <property type="evidence" value="ECO:0007669"/>
    <property type="project" value="UniProtKB-KW"/>
</dbReference>
<feature type="domain" description="Glycosyltransferase 2-like" evidence="1">
    <location>
        <begin position="102"/>
        <end position="185"/>
    </location>
</feature>
<keyword evidence="2" id="KW-0328">Glycosyltransferase</keyword>
<dbReference type="Gene3D" id="1.25.40.10">
    <property type="entry name" value="Tetratricopeptide repeat domain"/>
    <property type="match status" value="1"/>
</dbReference>
<dbReference type="Pfam" id="PF00535">
    <property type="entry name" value="Glycos_transf_2"/>
    <property type="match status" value="1"/>
</dbReference>
<accession>A0ABY6Z2K4</accession>
<protein>
    <submittedName>
        <fullName evidence="2">Glycosyltransferase</fullName>
        <ecNumber evidence="2">2.4.-.-</ecNumber>
    </submittedName>
</protein>
<dbReference type="Gene3D" id="3.90.550.10">
    <property type="entry name" value="Spore Coat Polysaccharide Biosynthesis Protein SpsA, Chain A"/>
    <property type="match status" value="1"/>
</dbReference>
<keyword evidence="3" id="KW-1185">Reference proteome</keyword>
<keyword evidence="2" id="KW-0808">Transferase</keyword>
<evidence type="ECO:0000259" key="1">
    <source>
        <dbReference type="Pfam" id="PF00535"/>
    </source>
</evidence>
<dbReference type="InterPro" id="IPR011990">
    <property type="entry name" value="TPR-like_helical_dom_sf"/>
</dbReference>
<dbReference type="SUPFAM" id="SSF48452">
    <property type="entry name" value="TPR-like"/>
    <property type="match status" value="1"/>
</dbReference>
<dbReference type="EMBL" id="CP104064">
    <property type="protein sequence ID" value="WAH36838.1"/>
    <property type="molecule type" value="Genomic_DNA"/>
</dbReference>
<organism evidence="2 3">
    <name type="scientific">Alicyclobacillus dauci</name>
    <dbReference type="NCBI Taxonomy" id="1475485"/>
    <lineage>
        <taxon>Bacteria</taxon>
        <taxon>Bacillati</taxon>
        <taxon>Bacillota</taxon>
        <taxon>Bacilli</taxon>
        <taxon>Bacillales</taxon>
        <taxon>Alicyclobacillaceae</taxon>
        <taxon>Alicyclobacillus</taxon>
    </lineage>
</organism>
<proteinExistence type="predicted"/>
<reference evidence="2" key="1">
    <citation type="submission" date="2022-08" db="EMBL/GenBank/DDBJ databases">
        <title>Alicyclobacillus dauci DSM2870, complete genome.</title>
        <authorList>
            <person name="Wang Q."/>
            <person name="Cai R."/>
            <person name="Wang Z."/>
        </authorList>
    </citation>
    <scope>NUCLEOTIDE SEQUENCE</scope>
    <source>
        <strain evidence="2">DSM 28700</strain>
    </source>
</reference>
<dbReference type="InterPro" id="IPR029044">
    <property type="entry name" value="Nucleotide-diphossugar_trans"/>
</dbReference>
<dbReference type="InterPro" id="IPR001173">
    <property type="entry name" value="Glyco_trans_2-like"/>
</dbReference>
<evidence type="ECO:0000313" key="2">
    <source>
        <dbReference type="EMBL" id="WAH36838.1"/>
    </source>
</evidence>
<evidence type="ECO:0000313" key="3">
    <source>
        <dbReference type="Proteomes" id="UP001164803"/>
    </source>
</evidence>
<dbReference type="CDD" id="cd02511">
    <property type="entry name" value="Beta4Glucosyltransferase"/>
    <property type="match status" value="1"/>
</dbReference>
<dbReference type="SUPFAM" id="SSF53448">
    <property type="entry name" value="Nucleotide-diphospho-sugar transferases"/>
    <property type="match status" value="1"/>
</dbReference>
<gene>
    <name evidence="2" type="ORF">NZD86_22155</name>
</gene>
<dbReference type="Proteomes" id="UP001164803">
    <property type="component" value="Chromosome"/>
</dbReference>
<dbReference type="PANTHER" id="PTHR43630">
    <property type="entry name" value="POLY-BETA-1,6-N-ACETYL-D-GLUCOSAMINE SYNTHASE"/>
    <property type="match status" value="1"/>
</dbReference>
<dbReference type="PANTHER" id="PTHR43630:SF2">
    <property type="entry name" value="GLYCOSYLTRANSFERASE"/>
    <property type="match status" value="1"/>
</dbReference>
<sequence>MDSSNAKFVEYLLRKEYRRARSSAISALHADRLNTQAWISLGESCVHLNQGEMARFCFERASILDPLGKWFTHLVEHTRLVERGVVDKGILRLLRHPAVKVSAVILTKNNEETISDCIHALLSAVDEIVVVDTGSTDSTVELVERVGLNVHHFAWGDNFAEARNYAMSLVSTDWVISVDSDEMLYADDANCIRTVAGIYDHLEEPFAVRILQMNSVGTVLEPTSVVRMFKKSCGIHWIGQIHEEVMTEGVAKYLNIVSGRIRLLHRGYDPHIVDVKQKYERNIRLLLSAIANEPNEVRHQLFMGRELRSLGRNEEALKYLRAGEELATWQGHSQLPEILKYQIEIEYMLGNYLEAAQISDRLIQADAAYPEGWFWLAACLVREEKIDVERIQGLISRARETASQYRGLIYSDSMIETVKSDLVLNELKDRMAASLKDN</sequence>